<name>A0A0F7LA77_9VIRU</name>
<reference evidence="2" key="1">
    <citation type="journal article" date="2015" name="Front. Microbiol.">
        <title>Combining genomic sequencing methods to explore viral diversity and reveal potential virus-host interactions.</title>
        <authorList>
            <person name="Chow C.E."/>
            <person name="Winget D.M."/>
            <person name="White R.A.III."/>
            <person name="Hallam S.J."/>
            <person name="Suttle C.A."/>
        </authorList>
    </citation>
    <scope>NUCLEOTIDE SEQUENCE</scope>
    <source>
        <strain evidence="2">Oxic1_8</strain>
    </source>
</reference>
<evidence type="ECO:0000313" key="2">
    <source>
        <dbReference type="EMBL" id="AKH48423.1"/>
    </source>
</evidence>
<organism evidence="2">
    <name type="scientific">uncultured marine virus</name>
    <dbReference type="NCBI Taxonomy" id="186617"/>
    <lineage>
        <taxon>Viruses</taxon>
        <taxon>environmental samples</taxon>
    </lineage>
</organism>
<protein>
    <submittedName>
        <fullName evidence="2">Uncharacterized protein</fullName>
    </submittedName>
</protein>
<reference evidence="2" key="2">
    <citation type="submission" date="2015-03" db="EMBL/GenBank/DDBJ databases">
        <authorList>
            <person name="Chow C.-E.T."/>
            <person name="Winget D.M."/>
            <person name="White R.A.III."/>
            <person name="Hallam S.J."/>
            <person name="Suttle C.A."/>
        </authorList>
    </citation>
    <scope>NUCLEOTIDE SEQUENCE</scope>
    <source>
        <strain evidence="2">Oxic1_8</strain>
    </source>
</reference>
<dbReference type="EMBL" id="KR029603">
    <property type="protein sequence ID" value="AKH48423.1"/>
    <property type="molecule type" value="Genomic_DNA"/>
</dbReference>
<sequence>MSATPPVFSRRQTSGNAHSPWLPRRTSRRPRPPELLARRSRRPVSRMPPKRMLQSVQLAPPQSMHLISTPQEPRGWPEWPPVERNGSAFLPRPISAICNRSPGSQTSAN</sequence>
<feature type="region of interest" description="Disordered" evidence="1">
    <location>
        <begin position="1"/>
        <end position="109"/>
    </location>
</feature>
<evidence type="ECO:0000256" key="1">
    <source>
        <dbReference type="SAM" id="MobiDB-lite"/>
    </source>
</evidence>
<proteinExistence type="predicted"/>
<accession>A0A0F7LA77</accession>